<dbReference type="RefSeq" id="WP_002716981.1">
    <property type="nucleotide sequence ID" value="NZ_UFSI01000001.1"/>
</dbReference>
<dbReference type="Proteomes" id="UP000254343">
    <property type="component" value="Unassembled WGS sequence"/>
</dbReference>
<name>A0A380WDD7_AFIFE</name>
<evidence type="ECO:0000313" key="2">
    <source>
        <dbReference type="Proteomes" id="UP000254343"/>
    </source>
</evidence>
<proteinExistence type="predicted"/>
<accession>A0A380WDD7</accession>
<dbReference type="AlphaFoldDB" id="A0A380WDD7"/>
<evidence type="ECO:0000313" key="1">
    <source>
        <dbReference type="EMBL" id="SUU86157.1"/>
    </source>
</evidence>
<sequence>MRDRAKTYTSQEIIQNNFAILPEALKLRDKVLCCLVKEARSPETGWRELGFGENSRSGYLKHYLARYANRDITYGVPFIALGAPGLNLSIEHTLIVHEAYGPIGDERPLTRDLFTIAWNDDGFVRLDSFERTDEWESYFPFHKARG</sequence>
<dbReference type="EMBL" id="UIGB01000001">
    <property type="protein sequence ID" value="SUU86157.1"/>
    <property type="molecule type" value="Genomic_DNA"/>
</dbReference>
<organism evidence="1 2">
    <name type="scientific">Afipia felis</name>
    <name type="common">Cat scratch disease bacillus</name>
    <dbReference type="NCBI Taxonomy" id="1035"/>
    <lineage>
        <taxon>Bacteria</taxon>
        <taxon>Pseudomonadati</taxon>
        <taxon>Pseudomonadota</taxon>
        <taxon>Alphaproteobacteria</taxon>
        <taxon>Hyphomicrobiales</taxon>
        <taxon>Nitrobacteraceae</taxon>
        <taxon>Afipia</taxon>
    </lineage>
</organism>
<protein>
    <submittedName>
        <fullName evidence="1">Uncharacterized protein</fullName>
    </submittedName>
</protein>
<reference evidence="1 2" key="1">
    <citation type="submission" date="2018-06" db="EMBL/GenBank/DDBJ databases">
        <authorList>
            <consortium name="Pathogen Informatics"/>
            <person name="Doyle S."/>
        </authorList>
    </citation>
    <scope>NUCLEOTIDE SEQUENCE [LARGE SCALE GENOMIC DNA]</scope>
    <source>
        <strain evidence="1 2">NCTC12722</strain>
    </source>
</reference>
<gene>
    <name evidence="1" type="ORF">NCTC12722_03379</name>
</gene>